<evidence type="ECO:0000313" key="8">
    <source>
        <dbReference type="EMBL" id="KTD30833.1"/>
    </source>
</evidence>
<keyword evidence="5" id="KW-1278">Translocase</keyword>
<dbReference type="InterPro" id="IPR005895">
    <property type="entry name" value="ABC_transptr_haem_export_CcmA"/>
</dbReference>
<protein>
    <submittedName>
        <fullName evidence="8">Cytochrome c biogenesis protein CcmA</fullName>
    </submittedName>
    <submittedName>
        <fullName evidence="9">Heme exporter ATP-binding protein CcmA</fullName>
        <ecNumber evidence="9">3.6.3.41</ecNumber>
    </submittedName>
</protein>
<organism evidence="9 11">
    <name type="scientific">Legionella moravica</name>
    <dbReference type="NCBI Taxonomy" id="39962"/>
    <lineage>
        <taxon>Bacteria</taxon>
        <taxon>Pseudomonadati</taxon>
        <taxon>Pseudomonadota</taxon>
        <taxon>Gammaproteobacteria</taxon>
        <taxon>Legionellales</taxon>
        <taxon>Legionellaceae</taxon>
        <taxon>Legionella</taxon>
    </lineage>
</organism>
<keyword evidence="2" id="KW-0547">Nucleotide-binding</keyword>
<feature type="domain" description="ABC transporter" evidence="7">
    <location>
        <begin position="2"/>
        <end position="200"/>
    </location>
</feature>
<dbReference type="InterPro" id="IPR027417">
    <property type="entry name" value="P-loop_NTPase"/>
</dbReference>
<gene>
    <name evidence="9" type="primary">ccmA_2</name>
    <name evidence="8" type="synonym">ccmA</name>
    <name evidence="8" type="ORF">Lmor_2940</name>
    <name evidence="9" type="ORF">NCTC12239_02285</name>
</gene>
<dbReference type="Pfam" id="PF00005">
    <property type="entry name" value="ABC_tran"/>
    <property type="match status" value="1"/>
</dbReference>
<dbReference type="EC" id="3.6.3.41" evidence="9"/>
<evidence type="ECO:0000256" key="6">
    <source>
        <dbReference type="ARBA" id="ARBA00023136"/>
    </source>
</evidence>
<dbReference type="NCBIfam" id="TIGR01189">
    <property type="entry name" value="ccmA"/>
    <property type="match status" value="1"/>
</dbReference>
<keyword evidence="3" id="KW-0201">Cytochrome c-type biogenesis</keyword>
<evidence type="ECO:0000256" key="4">
    <source>
        <dbReference type="ARBA" id="ARBA00022840"/>
    </source>
</evidence>
<evidence type="ECO:0000256" key="1">
    <source>
        <dbReference type="ARBA" id="ARBA00022448"/>
    </source>
</evidence>
<dbReference type="InterPro" id="IPR003593">
    <property type="entry name" value="AAA+_ATPase"/>
</dbReference>
<evidence type="ECO:0000313" key="11">
    <source>
        <dbReference type="Proteomes" id="UP000254040"/>
    </source>
</evidence>
<dbReference type="NCBIfam" id="NF010061">
    <property type="entry name" value="PRK13538.1"/>
    <property type="match status" value="1"/>
</dbReference>
<dbReference type="EMBL" id="UGOG01000001">
    <property type="protein sequence ID" value="STX63341.1"/>
    <property type="molecule type" value="Genomic_DNA"/>
</dbReference>
<evidence type="ECO:0000256" key="2">
    <source>
        <dbReference type="ARBA" id="ARBA00022741"/>
    </source>
</evidence>
<dbReference type="Gene3D" id="3.40.50.300">
    <property type="entry name" value="P-loop containing nucleotide triphosphate hydrolases"/>
    <property type="match status" value="1"/>
</dbReference>
<dbReference type="SMART" id="SM00382">
    <property type="entry name" value="AAA"/>
    <property type="match status" value="1"/>
</dbReference>
<dbReference type="PANTHER" id="PTHR43499">
    <property type="entry name" value="ABC TRANSPORTER I FAMILY MEMBER 1"/>
    <property type="match status" value="1"/>
</dbReference>
<dbReference type="PANTHER" id="PTHR43499:SF1">
    <property type="entry name" value="ABC TRANSPORTER I FAMILY MEMBER 1"/>
    <property type="match status" value="1"/>
</dbReference>
<proteinExistence type="predicted"/>
<dbReference type="PROSITE" id="PS50893">
    <property type="entry name" value="ABC_TRANSPORTER_2"/>
    <property type="match status" value="1"/>
</dbReference>
<dbReference type="Proteomes" id="UP000054985">
    <property type="component" value="Unassembled WGS sequence"/>
</dbReference>
<dbReference type="Proteomes" id="UP000254040">
    <property type="component" value="Unassembled WGS sequence"/>
</dbReference>
<name>A0A378K671_9GAMM</name>
<evidence type="ECO:0000313" key="9">
    <source>
        <dbReference type="EMBL" id="STX63341.1"/>
    </source>
</evidence>
<dbReference type="STRING" id="39962.Lmor_2940"/>
<dbReference type="NCBIfam" id="NF010062">
    <property type="entry name" value="PRK13540.1"/>
    <property type="match status" value="1"/>
</dbReference>
<dbReference type="EMBL" id="LNYN01000042">
    <property type="protein sequence ID" value="KTD30833.1"/>
    <property type="molecule type" value="Genomic_DNA"/>
</dbReference>
<dbReference type="InterPro" id="IPR003439">
    <property type="entry name" value="ABC_transporter-like_ATP-bd"/>
</dbReference>
<dbReference type="RefSeq" id="WP_028385153.1">
    <property type="nucleotide sequence ID" value="NZ_CAAAJG010000026.1"/>
</dbReference>
<keyword evidence="9" id="KW-0378">Hydrolase</keyword>
<dbReference type="AlphaFoldDB" id="A0A378K671"/>
<dbReference type="GO" id="GO:0017004">
    <property type="term" value="P:cytochrome complex assembly"/>
    <property type="evidence" value="ECO:0007669"/>
    <property type="project" value="UniProtKB-KW"/>
</dbReference>
<dbReference type="GO" id="GO:0016887">
    <property type="term" value="F:ATP hydrolysis activity"/>
    <property type="evidence" value="ECO:0007669"/>
    <property type="project" value="InterPro"/>
</dbReference>
<dbReference type="GO" id="GO:0005524">
    <property type="term" value="F:ATP binding"/>
    <property type="evidence" value="ECO:0007669"/>
    <property type="project" value="UniProtKB-KW"/>
</dbReference>
<reference evidence="9 11" key="2">
    <citation type="submission" date="2018-06" db="EMBL/GenBank/DDBJ databases">
        <authorList>
            <consortium name="Pathogen Informatics"/>
            <person name="Doyle S."/>
        </authorList>
    </citation>
    <scope>NUCLEOTIDE SEQUENCE [LARGE SCALE GENOMIC DNA]</scope>
    <source>
        <strain evidence="9 11">NCTC12239</strain>
    </source>
</reference>
<keyword evidence="6" id="KW-0472">Membrane</keyword>
<keyword evidence="10" id="KW-1185">Reference proteome</keyword>
<sequence>MLEVIDLDFDYQEQPLLHHISFRVPQGGLLHLKGGNGAGKTTLLKLIAGLHQPMHGQICFSGLPISDQLAAYQQQLCFVGHKTGINPYLTVKENCLFDLNYGGNTADITELAAQFHLERFLDQPCGLLSAGQRRQVGLLRLWMSDKPLWLLDEPLVALDQTALMTLMDKIEHHRLQGGAVLLTSHQNLPLSDSDYQEYHL</sequence>
<dbReference type="SUPFAM" id="SSF52540">
    <property type="entry name" value="P-loop containing nucleoside triphosphate hydrolases"/>
    <property type="match status" value="1"/>
</dbReference>
<keyword evidence="1" id="KW-0813">Transport</keyword>
<reference evidence="8 10" key="1">
    <citation type="submission" date="2015-11" db="EMBL/GenBank/DDBJ databases">
        <title>Genomic analysis of 38 Legionella species identifies large and diverse effector repertoires.</title>
        <authorList>
            <person name="Burstein D."/>
            <person name="Amaro F."/>
            <person name="Zusman T."/>
            <person name="Lifshitz Z."/>
            <person name="Cohen O."/>
            <person name="Gilbert J.A."/>
            <person name="Pupko T."/>
            <person name="Shuman H.A."/>
            <person name="Segal G."/>
        </authorList>
    </citation>
    <scope>NUCLEOTIDE SEQUENCE [LARGE SCALE GENOMIC DNA]</scope>
    <source>
        <strain evidence="8 10">ATCC 43877</strain>
    </source>
</reference>
<evidence type="ECO:0000259" key="7">
    <source>
        <dbReference type="PROSITE" id="PS50893"/>
    </source>
</evidence>
<evidence type="ECO:0000256" key="5">
    <source>
        <dbReference type="ARBA" id="ARBA00022967"/>
    </source>
</evidence>
<dbReference type="GO" id="GO:0022857">
    <property type="term" value="F:transmembrane transporter activity"/>
    <property type="evidence" value="ECO:0007669"/>
    <property type="project" value="InterPro"/>
</dbReference>
<evidence type="ECO:0000313" key="10">
    <source>
        <dbReference type="Proteomes" id="UP000054985"/>
    </source>
</evidence>
<keyword evidence="4 9" id="KW-0067">ATP-binding</keyword>
<dbReference type="OrthoDB" id="9800654at2"/>
<evidence type="ECO:0000256" key="3">
    <source>
        <dbReference type="ARBA" id="ARBA00022748"/>
    </source>
</evidence>
<accession>A0A378K671</accession>